<organism evidence="3 4">
    <name type="scientific">Fibrisoma limi BUZ 3</name>
    <dbReference type="NCBI Taxonomy" id="1185876"/>
    <lineage>
        <taxon>Bacteria</taxon>
        <taxon>Pseudomonadati</taxon>
        <taxon>Bacteroidota</taxon>
        <taxon>Cytophagia</taxon>
        <taxon>Cytophagales</taxon>
        <taxon>Spirosomataceae</taxon>
        <taxon>Fibrisoma</taxon>
    </lineage>
</organism>
<name>I2GPK3_9BACT</name>
<evidence type="ECO:0000313" key="3">
    <source>
        <dbReference type="EMBL" id="CCH55831.1"/>
    </source>
</evidence>
<feature type="region of interest" description="Disordered" evidence="1">
    <location>
        <begin position="23"/>
        <end position="103"/>
    </location>
</feature>
<dbReference type="AlphaFoldDB" id="I2GPK3"/>
<sequence>MKNVMRSLVLLLFISGSALSTGFAQSDTVKANRPVRSAQTHTPIPGVDAPLSAPGTLLQSPPNPNEAATIQQQQGNRKTAPPSDPRAFGVSIPLGKTKRDTLR</sequence>
<feature type="chain" id="PRO_5003659781" evidence="2">
    <location>
        <begin position="21"/>
        <end position="103"/>
    </location>
</feature>
<feature type="signal peptide" evidence="2">
    <location>
        <begin position="1"/>
        <end position="20"/>
    </location>
</feature>
<protein>
    <submittedName>
        <fullName evidence="3">Uncharacterized protein</fullName>
    </submittedName>
</protein>
<evidence type="ECO:0000313" key="4">
    <source>
        <dbReference type="Proteomes" id="UP000009309"/>
    </source>
</evidence>
<proteinExistence type="predicted"/>
<dbReference type="Proteomes" id="UP000009309">
    <property type="component" value="Unassembled WGS sequence"/>
</dbReference>
<comment type="caution">
    <text evidence="3">The sequence shown here is derived from an EMBL/GenBank/DDBJ whole genome shotgun (WGS) entry which is preliminary data.</text>
</comment>
<dbReference type="EMBL" id="CAIT01000009">
    <property type="protein sequence ID" value="CCH55831.1"/>
    <property type="molecule type" value="Genomic_DNA"/>
</dbReference>
<evidence type="ECO:0000256" key="2">
    <source>
        <dbReference type="SAM" id="SignalP"/>
    </source>
</evidence>
<keyword evidence="4" id="KW-1185">Reference proteome</keyword>
<dbReference type="eggNOG" id="ENOG502ZXBX">
    <property type="taxonomic scope" value="Bacteria"/>
</dbReference>
<gene>
    <name evidence="3" type="ORF">BN8_05120</name>
</gene>
<feature type="compositionally biased region" description="Polar residues" evidence="1">
    <location>
        <begin position="66"/>
        <end position="77"/>
    </location>
</feature>
<reference evidence="3 4" key="1">
    <citation type="journal article" date="2012" name="J. Bacteriol.">
        <title>Genome Sequence of the Filamentous Bacterium Fibrisoma limi BUZ 3T.</title>
        <authorList>
            <person name="Filippini M."/>
            <person name="Qi W."/>
            <person name="Jaenicke S."/>
            <person name="Goesmann A."/>
            <person name="Smits T.H."/>
            <person name="Bagheri H.C."/>
        </authorList>
    </citation>
    <scope>NUCLEOTIDE SEQUENCE [LARGE SCALE GENOMIC DNA]</scope>
    <source>
        <strain evidence="4">BUZ 3T</strain>
    </source>
</reference>
<evidence type="ECO:0000256" key="1">
    <source>
        <dbReference type="SAM" id="MobiDB-lite"/>
    </source>
</evidence>
<keyword evidence="2" id="KW-0732">Signal</keyword>
<accession>I2GPK3</accession>